<keyword evidence="8" id="KW-0378">Hydrolase</keyword>
<organism evidence="12 13">
    <name type="scientific">Diploscapter pachys</name>
    <dbReference type="NCBI Taxonomy" id="2018661"/>
    <lineage>
        <taxon>Eukaryota</taxon>
        <taxon>Metazoa</taxon>
        <taxon>Ecdysozoa</taxon>
        <taxon>Nematoda</taxon>
        <taxon>Chromadorea</taxon>
        <taxon>Rhabditida</taxon>
        <taxon>Rhabditina</taxon>
        <taxon>Rhabditomorpha</taxon>
        <taxon>Rhabditoidea</taxon>
        <taxon>Rhabditidae</taxon>
        <taxon>Diploscapter</taxon>
    </lineage>
</organism>
<feature type="compositionally biased region" description="Basic residues" evidence="11">
    <location>
        <begin position="1"/>
        <end position="17"/>
    </location>
</feature>
<evidence type="ECO:0000256" key="7">
    <source>
        <dbReference type="ARBA" id="ARBA00022741"/>
    </source>
</evidence>
<feature type="region of interest" description="Disordered" evidence="11">
    <location>
        <begin position="1"/>
        <end position="49"/>
    </location>
</feature>
<comment type="subcellular location">
    <subcellularLocation>
        <location evidence="2">Cytoplasm</location>
    </subcellularLocation>
</comment>
<evidence type="ECO:0000313" key="13">
    <source>
        <dbReference type="Proteomes" id="UP000218231"/>
    </source>
</evidence>
<dbReference type="UniPathway" id="UPA00031">
    <property type="reaction ID" value="UER00007"/>
</dbReference>
<name>A0A2A2K6V1_9BILA</name>
<evidence type="ECO:0000256" key="8">
    <source>
        <dbReference type="ARBA" id="ARBA00022801"/>
    </source>
</evidence>
<dbReference type="CDD" id="cd11534">
    <property type="entry name" value="NTP-PPase_HisIE_like"/>
    <property type="match status" value="1"/>
</dbReference>
<evidence type="ECO:0000256" key="6">
    <source>
        <dbReference type="ARBA" id="ARBA00022605"/>
    </source>
</evidence>
<evidence type="ECO:0000256" key="1">
    <source>
        <dbReference type="ARBA" id="ARBA00001460"/>
    </source>
</evidence>
<evidence type="ECO:0000256" key="3">
    <source>
        <dbReference type="ARBA" id="ARBA00005204"/>
    </source>
</evidence>
<dbReference type="PANTHER" id="PTHR42945">
    <property type="entry name" value="HISTIDINE BIOSYNTHESIS BIFUNCTIONAL PROTEIN"/>
    <property type="match status" value="1"/>
</dbReference>
<dbReference type="OrthoDB" id="2015434at2759"/>
<dbReference type="InterPro" id="IPR008179">
    <property type="entry name" value="HisE"/>
</dbReference>
<keyword evidence="6" id="KW-0028">Amino-acid biosynthesis</keyword>
<keyword evidence="5" id="KW-0963">Cytoplasm</keyword>
<dbReference type="Pfam" id="PF01503">
    <property type="entry name" value="PRA-PH"/>
    <property type="match status" value="1"/>
</dbReference>
<dbReference type="NCBIfam" id="NF001613">
    <property type="entry name" value="PRK00400.1-5"/>
    <property type="match status" value="1"/>
</dbReference>
<dbReference type="PANTHER" id="PTHR42945:SF9">
    <property type="entry name" value="HISTIDINE BIOSYNTHESIS BIFUNCTIONAL PROTEIN HISIE"/>
    <property type="match status" value="1"/>
</dbReference>
<keyword evidence="7" id="KW-0547">Nucleotide-binding</keyword>
<sequence>MVRRRAVRRRGARRLARPARVAPSLCAPQRRQGLTPPPPPRQAGPMDPLDRLDATIRSRRDADAGTSYVASLFAKGRPKIAQKVGEEATETVIAALAEPDKLASEAADLVFHLLVLLADAGLSLDDVRAELARREGVSGHVEKASR</sequence>
<dbReference type="NCBIfam" id="NF001611">
    <property type="entry name" value="PRK00400.1-3"/>
    <property type="match status" value="1"/>
</dbReference>
<dbReference type="Gene3D" id="1.10.287.1080">
    <property type="entry name" value="MazG-like"/>
    <property type="match status" value="1"/>
</dbReference>
<dbReference type="GO" id="GO:0005524">
    <property type="term" value="F:ATP binding"/>
    <property type="evidence" value="ECO:0007669"/>
    <property type="project" value="UniProtKB-KW"/>
</dbReference>
<evidence type="ECO:0000256" key="5">
    <source>
        <dbReference type="ARBA" id="ARBA00022490"/>
    </source>
</evidence>
<dbReference type="NCBIfam" id="TIGR03188">
    <property type="entry name" value="histidine_hisI"/>
    <property type="match status" value="1"/>
</dbReference>
<dbReference type="Proteomes" id="UP000218231">
    <property type="component" value="Unassembled WGS sequence"/>
</dbReference>
<dbReference type="AlphaFoldDB" id="A0A2A2K6V1"/>
<comment type="caution">
    <text evidence="12">The sequence shown here is derived from an EMBL/GenBank/DDBJ whole genome shotgun (WGS) entry which is preliminary data.</text>
</comment>
<evidence type="ECO:0000256" key="4">
    <source>
        <dbReference type="ARBA" id="ARBA00012414"/>
    </source>
</evidence>
<evidence type="ECO:0000256" key="9">
    <source>
        <dbReference type="ARBA" id="ARBA00022840"/>
    </source>
</evidence>
<evidence type="ECO:0000313" key="12">
    <source>
        <dbReference type="EMBL" id="PAV69716.1"/>
    </source>
</evidence>
<dbReference type="GO" id="GO:0004636">
    <property type="term" value="F:phosphoribosyl-ATP diphosphatase activity"/>
    <property type="evidence" value="ECO:0007669"/>
    <property type="project" value="UniProtKB-EC"/>
</dbReference>
<accession>A0A2A2K6V1</accession>
<proteinExistence type="inferred from homology"/>
<dbReference type="EMBL" id="LIAE01009459">
    <property type="protein sequence ID" value="PAV69716.1"/>
    <property type="molecule type" value="Genomic_DNA"/>
</dbReference>
<keyword evidence="9" id="KW-0067">ATP-binding</keyword>
<protein>
    <recommendedName>
        <fullName evidence="4">phosphoribosyl-ATP diphosphatase</fullName>
        <ecNumber evidence="4">3.6.1.31</ecNumber>
    </recommendedName>
</protein>
<dbReference type="HAMAP" id="MF_01020">
    <property type="entry name" value="HisE"/>
    <property type="match status" value="1"/>
</dbReference>
<keyword evidence="13" id="KW-1185">Reference proteome</keyword>
<dbReference type="SUPFAM" id="SSF101386">
    <property type="entry name" value="all-alpha NTP pyrophosphatases"/>
    <property type="match status" value="1"/>
</dbReference>
<gene>
    <name evidence="12" type="ORF">WR25_08445</name>
</gene>
<evidence type="ECO:0000256" key="10">
    <source>
        <dbReference type="ARBA" id="ARBA00023102"/>
    </source>
</evidence>
<keyword evidence="10" id="KW-0368">Histidine biosynthesis</keyword>
<comment type="catalytic activity">
    <reaction evidence="1">
        <text>1-(5-phospho-beta-D-ribosyl)-ATP + H2O = 1-(5-phospho-beta-D-ribosyl)-5'-AMP + diphosphate + H(+)</text>
        <dbReference type="Rhea" id="RHEA:22828"/>
        <dbReference type="ChEBI" id="CHEBI:15377"/>
        <dbReference type="ChEBI" id="CHEBI:15378"/>
        <dbReference type="ChEBI" id="CHEBI:33019"/>
        <dbReference type="ChEBI" id="CHEBI:59457"/>
        <dbReference type="ChEBI" id="CHEBI:73183"/>
        <dbReference type="EC" id="3.6.1.31"/>
    </reaction>
</comment>
<dbReference type="InterPro" id="IPR021130">
    <property type="entry name" value="PRib-ATP_PPHydrolase-like"/>
</dbReference>
<evidence type="ECO:0000256" key="2">
    <source>
        <dbReference type="ARBA" id="ARBA00004496"/>
    </source>
</evidence>
<evidence type="ECO:0000256" key="11">
    <source>
        <dbReference type="SAM" id="MobiDB-lite"/>
    </source>
</evidence>
<dbReference type="GO" id="GO:0005737">
    <property type="term" value="C:cytoplasm"/>
    <property type="evidence" value="ECO:0007669"/>
    <property type="project" value="UniProtKB-SubCell"/>
</dbReference>
<dbReference type="STRING" id="2018661.A0A2A2K6V1"/>
<comment type="pathway">
    <text evidence="3">Amino-acid biosynthesis; L-histidine biosynthesis; L-histidine from 5-phospho-alpha-D-ribose 1-diphosphate: step 2/9.</text>
</comment>
<reference evidence="12 13" key="1">
    <citation type="journal article" date="2017" name="Curr. Biol.">
        <title>Genome architecture and evolution of a unichromosomal asexual nematode.</title>
        <authorList>
            <person name="Fradin H."/>
            <person name="Zegar C."/>
            <person name="Gutwein M."/>
            <person name="Lucas J."/>
            <person name="Kovtun M."/>
            <person name="Corcoran D."/>
            <person name="Baugh L.R."/>
            <person name="Kiontke K."/>
            <person name="Gunsalus K."/>
            <person name="Fitch D.H."/>
            <person name="Piano F."/>
        </authorList>
    </citation>
    <scope>NUCLEOTIDE SEQUENCE [LARGE SCALE GENOMIC DNA]</scope>
    <source>
        <strain evidence="12">PF1309</strain>
    </source>
</reference>
<dbReference type="EC" id="3.6.1.31" evidence="4"/>
<dbReference type="GO" id="GO:0000105">
    <property type="term" value="P:L-histidine biosynthetic process"/>
    <property type="evidence" value="ECO:0007669"/>
    <property type="project" value="UniProtKB-UniPathway"/>
</dbReference>